<gene>
    <name evidence="1" type="ORF">SAMN02745784_02328</name>
</gene>
<evidence type="ECO:0000313" key="2">
    <source>
        <dbReference type="Proteomes" id="UP000184114"/>
    </source>
</evidence>
<name>A0A1M4XP93_9FIRM</name>
<proteinExistence type="predicted"/>
<dbReference type="Proteomes" id="UP000184114">
    <property type="component" value="Unassembled WGS sequence"/>
</dbReference>
<protein>
    <submittedName>
        <fullName evidence="1">Uncharacterized protein</fullName>
    </submittedName>
</protein>
<sequence length="75" mass="8597">MASKEQLRKIALYCNEYDPSRNNLVSSSLTSSVRAYEDKYENCINCIHYTKEGKCNLNLIDQILSSLSMELDLKS</sequence>
<dbReference type="RefSeq" id="WP_234950041.1">
    <property type="nucleotide sequence ID" value="NZ_FQTY01000012.1"/>
</dbReference>
<evidence type="ECO:0000313" key="1">
    <source>
        <dbReference type="EMBL" id="SHE95250.1"/>
    </source>
</evidence>
<dbReference type="EMBL" id="FQTY01000012">
    <property type="protein sequence ID" value="SHE95250.1"/>
    <property type="molecule type" value="Genomic_DNA"/>
</dbReference>
<accession>A0A1M4XP93</accession>
<reference evidence="2" key="1">
    <citation type="submission" date="2016-11" db="EMBL/GenBank/DDBJ databases">
        <authorList>
            <person name="Varghese N."/>
            <person name="Submissions S."/>
        </authorList>
    </citation>
    <scope>NUCLEOTIDE SEQUENCE [LARGE SCALE GENOMIC DNA]</scope>
    <source>
        <strain evidence="2">DSM 18095</strain>
    </source>
</reference>
<dbReference type="AlphaFoldDB" id="A0A1M4XP93"/>
<dbReference type="GeneID" id="90994158"/>
<keyword evidence="2" id="KW-1185">Reference proteome</keyword>
<organism evidence="1 2">
    <name type="scientific">Tissierella praeacuta DSM 18095</name>
    <dbReference type="NCBI Taxonomy" id="1123404"/>
    <lineage>
        <taxon>Bacteria</taxon>
        <taxon>Bacillati</taxon>
        <taxon>Bacillota</taxon>
        <taxon>Tissierellia</taxon>
        <taxon>Tissierellales</taxon>
        <taxon>Tissierellaceae</taxon>
        <taxon>Tissierella</taxon>
    </lineage>
</organism>